<proteinExistence type="predicted"/>
<evidence type="ECO:0000256" key="1">
    <source>
        <dbReference type="SAM" id="MobiDB-lite"/>
    </source>
</evidence>
<evidence type="ECO:0000313" key="3">
    <source>
        <dbReference type="Proteomes" id="UP000027361"/>
    </source>
</evidence>
<dbReference type="Proteomes" id="UP000027361">
    <property type="component" value="Unassembled WGS sequence"/>
</dbReference>
<dbReference type="GeneID" id="25261445"/>
<keyword evidence="3" id="KW-1185">Reference proteome</keyword>
<organism evidence="2 3">
    <name type="scientific">Tilletiaria anomala (strain ATCC 24038 / CBS 436.72 / UBC 951)</name>
    <dbReference type="NCBI Taxonomy" id="1037660"/>
    <lineage>
        <taxon>Eukaryota</taxon>
        <taxon>Fungi</taxon>
        <taxon>Dikarya</taxon>
        <taxon>Basidiomycota</taxon>
        <taxon>Ustilaginomycotina</taxon>
        <taxon>Exobasidiomycetes</taxon>
        <taxon>Georgefischeriales</taxon>
        <taxon>Tilletiariaceae</taxon>
        <taxon>Tilletiaria</taxon>
    </lineage>
</organism>
<protein>
    <submittedName>
        <fullName evidence="2">Uncharacterized protein</fullName>
    </submittedName>
</protein>
<dbReference type="InParanoid" id="A0A066W2A3"/>
<dbReference type="HOGENOM" id="CLU_1489997_0_0_1"/>
<name>A0A066W2A3_TILAU</name>
<dbReference type="RefSeq" id="XP_013242952.1">
    <property type="nucleotide sequence ID" value="XM_013387498.1"/>
</dbReference>
<evidence type="ECO:0000313" key="2">
    <source>
        <dbReference type="EMBL" id="KDN44885.1"/>
    </source>
</evidence>
<reference evidence="2 3" key="1">
    <citation type="submission" date="2014-05" db="EMBL/GenBank/DDBJ databases">
        <title>Draft genome sequence of a rare smut relative, Tilletiaria anomala UBC 951.</title>
        <authorList>
            <consortium name="DOE Joint Genome Institute"/>
            <person name="Toome M."/>
            <person name="Kuo A."/>
            <person name="Henrissat B."/>
            <person name="Lipzen A."/>
            <person name="Tritt A."/>
            <person name="Yoshinaga Y."/>
            <person name="Zane M."/>
            <person name="Barry K."/>
            <person name="Grigoriev I.V."/>
            <person name="Spatafora J.W."/>
            <person name="Aimea M.C."/>
        </authorList>
    </citation>
    <scope>NUCLEOTIDE SEQUENCE [LARGE SCALE GENOMIC DNA]</scope>
    <source>
        <strain evidence="2 3">UBC 951</strain>
    </source>
</reference>
<comment type="caution">
    <text evidence="2">The sequence shown here is derived from an EMBL/GenBank/DDBJ whole genome shotgun (WGS) entry which is preliminary data.</text>
</comment>
<dbReference type="AlphaFoldDB" id="A0A066W2A3"/>
<dbReference type="EMBL" id="JMSN01000047">
    <property type="protein sequence ID" value="KDN44885.1"/>
    <property type="molecule type" value="Genomic_DNA"/>
</dbReference>
<accession>A0A066W2A3</accession>
<sequence>MPGIARHACPSILPIHTDWPCFAEQLRSMRRPIWHRLLWSLKLCIDNPAPHIAKVPRKQIGTQLTALTPVLPVFNALPAARLNAALEANKWAILHLHSLLLLVLEAGWGRCSNLQMEAGWRGSEVKENTSAQRGESRQRCVWSSSPVPSRDFTDAVLAGGCRVASRGAQISNGGTYRQLIP</sequence>
<feature type="region of interest" description="Disordered" evidence="1">
    <location>
        <begin position="125"/>
        <end position="147"/>
    </location>
</feature>
<gene>
    <name evidence="2" type="ORF">K437DRAFT_128260</name>
</gene>